<sequence length="70" mass="8324">MGYQLRRPVQQPLSHHLHTPSLTTWPMFDRGISELKLQQEQILYLGSFKKQFFGCRKKLIVRVFLLLILV</sequence>
<accession>A0A061GK38</accession>
<dbReference type="Gramene" id="EOY27459">
    <property type="protein sequence ID" value="EOY27459"/>
    <property type="gene ID" value="TCM_029307"/>
</dbReference>
<gene>
    <name evidence="1" type="ORF">TCM_029307</name>
</gene>
<keyword evidence="2" id="KW-1185">Reference proteome</keyword>
<proteinExistence type="predicted"/>
<dbReference type="AlphaFoldDB" id="A0A061GK38"/>
<evidence type="ECO:0000313" key="1">
    <source>
        <dbReference type="EMBL" id="EOY27459.1"/>
    </source>
</evidence>
<dbReference type="HOGENOM" id="CLU_2762995_0_0_1"/>
<reference evidence="1 2" key="1">
    <citation type="journal article" date="2013" name="Genome Biol.">
        <title>The genome sequence of the most widely cultivated cacao type and its use to identify candidate genes regulating pod color.</title>
        <authorList>
            <person name="Motamayor J.C."/>
            <person name="Mockaitis K."/>
            <person name="Schmutz J."/>
            <person name="Haiminen N."/>
            <person name="Iii D.L."/>
            <person name="Cornejo O."/>
            <person name="Findley S.D."/>
            <person name="Zheng P."/>
            <person name="Utro F."/>
            <person name="Royaert S."/>
            <person name="Saski C."/>
            <person name="Jenkins J."/>
            <person name="Podicheti R."/>
            <person name="Zhao M."/>
            <person name="Scheffler B.E."/>
            <person name="Stack J.C."/>
            <person name="Feltus F.A."/>
            <person name="Mustiga G.M."/>
            <person name="Amores F."/>
            <person name="Phillips W."/>
            <person name="Marelli J.P."/>
            <person name="May G.D."/>
            <person name="Shapiro H."/>
            <person name="Ma J."/>
            <person name="Bustamante C.D."/>
            <person name="Schnell R.J."/>
            <person name="Main D."/>
            <person name="Gilbert D."/>
            <person name="Parida L."/>
            <person name="Kuhn D.N."/>
        </authorList>
    </citation>
    <scope>NUCLEOTIDE SEQUENCE [LARGE SCALE GENOMIC DNA]</scope>
    <source>
        <strain evidence="2">cv. Matina 1-6</strain>
    </source>
</reference>
<dbReference type="EMBL" id="CM001884">
    <property type="protein sequence ID" value="EOY27459.1"/>
    <property type="molecule type" value="Genomic_DNA"/>
</dbReference>
<organism evidence="1 2">
    <name type="scientific">Theobroma cacao</name>
    <name type="common">Cacao</name>
    <name type="synonym">Cocoa</name>
    <dbReference type="NCBI Taxonomy" id="3641"/>
    <lineage>
        <taxon>Eukaryota</taxon>
        <taxon>Viridiplantae</taxon>
        <taxon>Streptophyta</taxon>
        <taxon>Embryophyta</taxon>
        <taxon>Tracheophyta</taxon>
        <taxon>Spermatophyta</taxon>
        <taxon>Magnoliopsida</taxon>
        <taxon>eudicotyledons</taxon>
        <taxon>Gunneridae</taxon>
        <taxon>Pentapetalae</taxon>
        <taxon>rosids</taxon>
        <taxon>malvids</taxon>
        <taxon>Malvales</taxon>
        <taxon>Malvaceae</taxon>
        <taxon>Byttnerioideae</taxon>
        <taxon>Theobroma</taxon>
    </lineage>
</organism>
<dbReference type="InParanoid" id="A0A061GK38"/>
<dbReference type="Proteomes" id="UP000026915">
    <property type="component" value="Chromosome 6"/>
</dbReference>
<name>A0A061GK38_THECC</name>
<evidence type="ECO:0000313" key="2">
    <source>
        <dbReference type="Proteomes" id="UP000026915"/>
    </source>
</evidence>
<protein>
    <submittedName>
        <fullName evidence="1">Uncharacterized protein</fullName>
    </submittedName>
</protein>